<organism evidence="2 3">
    <name type="scientific">Trichomonas vaginalis (strain ATCC PRA-98 / G3)</name>
    <dbReference type="NCBI Taxonomy" id="412133"/>
    <lineage>
        <taxon>Eukaryota</taxon>
        <taxon>Metamonada</taxon>
        <taxon>Parabasalia</taxon>
        <taxon>Trichomonadida</taxon>
        <taxon>Trichomonadidae</taxon>
        <taxon>Trichomonas</taxon>
    </lineage>
</organism>
<dbReference type="AlphaFoldDB" id="A2G1F1"/>
<dbReference type="VEuPathDB" id="TrichDB:TVAG_499240"/>
<dbReference type="VEuPathDB" id="TrichDB:TVAGG3_0930250"/>
<evidence type="ECO:0000313" key="3">
    <source>
        <dbReference type="Proteomes" id="UP000001542"/>
    </source>
</evidence>
<dbReference type="SMR" id="A2G1F1"/>
<accession>A2G1F1</accession>
<protein>
    <submittedName>
        <fullName evidence="2">Uncharacterized protein</fullName>
    </submittedName>
</protein>
<dbReference type="InParanoid" id="A2G1F1"/>
<proteinExistence type="predicted"/>
<sequence length="282" mass="32668">MSVSPSRTPDQISLNTISSIGRFTPQPFVPRPEKKVMQKTQENEFVSNVEGMRTLQQKSAKLQKSVGNLEQDILFLQSMIDRHKKYIEQTKKDHQVQVNLFQQQIENRKIQISKIDTSQEPPTSNQIATLVRQIQVAGMTAKRRAEDCLHDQEINIVLSGERLKRFHDVLIPKVTDAIMSDNPKLKKAFDRLENDVYKIAEIQTQLRSIKIFSANLEKKLVDMNSRLEALQFDKADIQMGIVDKKEELHAELTKKCEELGKLRWKIEYMKALKKKMSNKEHA</sequence>
<feature type="coiled-coil region" evidence="1">
    <location>
        <begin position="213"/>
        <end position="262"/>
    </location>
</feature>
<dbReference type="Proteomes" id="UP000001542">
    <property type="component" value="Unassembled WGS sequence"/>
</dbReference>
<evidence type="ECO:0000256" key="1">
    <source>
        <dbReference type="SAM" id="Coils"/>
    </source>
</evidence>
<evidence type="ECO:0000313" key="2">
    <source>
        <dbReference type="EMBL" id="EAX89008.1"/>
    </source>
</evidence>
<reference evidence="2" key="1">
    <citation type="submission" date="2006-10" db="EMBL/GenBank/DDBJ databases">
        <authorList>
            <person name="Amadeo P."/>
            <person name="Zhao Q."/>
            <person name="Wortman J."/>
            <person name="Fraser-Liggett C."/>
            <person name="Carlton J."/>
        </authorList>
    </citation>
    <scope>NUCLEOTIDE SEQUENCE</scope>
    <source>
        <strain evidence="2">G3</strain>
    </source>
</reference>
<name>A2G1F1_TRIV3</name>
<dbReference type="EMBL" id="DS114243">
    <property type="protein sequence ID" value="EAX89008.1"/>
    <property type="molecule type" value="Genomic_DNA"/>
</dbReference>
<dbReference type="KEGG" id="tva:4746674"/>
<keyword evidence="1" id="KW-0175">Coiled coil</keyword>
<dbReference type="OrthoDB" id="10261085at2759"/>
<gene>
    <name evidence="2" type="ORF">TVAG_499240</name>
</gene>
<reference evidence="2" key="2">
    <citation type="journal article" date="2007" name="Science">
        <title>Draft genome sequence of the sexually transmitted pathogen Trichomonas vaginalis.</title>
        <authorList>
            <person name="Carlton J.M."/>
            <person name="Hirt R.P."/>
            <person name="Silva J.C."/>
            <person name="Delcher A.L."/>
            <person name="Schatz M."/>
            <person name="Zhao Q."/>
            <person name="Wortman J.R."/>
            <person name="Bidwell S.L."/>
            <person name="Alsmark U.C.M."/>
            <person name="Besteiro S."/>
            <person name="Sicheritz-Ponten T."/>
            <person name="Noel C.J."/>
            <person name="Dacks J.B."/>
            <person name="Foster P.G."/>
            <person name="Simillion C."/>
            <person name="Van de Peer Y."/>
            <person name="Miranda-Saavedra D."/>
            <person name="Barton G.J."/>
            <person name="Westrop G.D."/>
            <person name="Mueller S."/>
            <person name="Dessi D."/>
            <person name="Fiori P.L."/>
            <person name="Ren Q."/>
            <person name="Paulsen I."/>
            <person name="Zhang H."/>
            <person name="Bastida-Corcuera F.D."/>
            <person name="Simoes-Barbosa A."/>
            <person name="Brown M.T."/>
            <person name="Hayes R.D."/>
            <person name="Mukherjee M."/>
            <person name="Okumura C.Y."/>
            <person name="Schneider R."/>
            <person name="Smith A.J."/>
            <person name="Vanacova S."/>
            <person name="Villalvazo M."/>
            <person name="Haas B.J."/>
            <person name="Pertea M."/>
            <person name="Feldblyum T.V."/>
            <person name="Utterback T.R."/>
            <person name="Shu C.L."/>
            <person name="Osoegawa K."/>
            <person name="de Jong P.J."/>
            <person name="Hrdy I."/>
            <person name="Horvathova L."/>
            <person name="Zubacova Z."/>
            <person name="Dolezal P."/>
            <person name="Malik S.B."/>
            <person name="Logsdon J.M. Jr."/>
            <person name="Henze K."/>
            <person name="Gupta A."/>
            <person name="Wang C.C."/>
            <person name="Dunne R.L."/>
            <person name="Upcroft J.A."/>
            <person name="Upcroft P."/>
            <person name="White O."/>
            <person name="Salzberg S.L."/>
            <person name="Tang P."/>
            <person name="Chiu C.-H."/>
            <person name="Lee Y.-S."/>
            <person name="Embley T.M."/>
            <person name="Coombs G.H."/>
            <person name="Mottram J.C."/>
            <person name="Tachezy J."/>
            <person name="Fraser-Liggett C.M."/>
            <person name="Johnson P.J."/>
        </authorList>
    </citation>
    <scope>NUCLEOTIDE SEQUENCE [LARGE SCALE GENOMIC DNA]</scope>
    <source>
        <strain evidence="2">G3</strain>
    </source>
</reference>
<keyword evidence="3" id="KW-1185">Reference proteome</keyword>
<dbReference type="RefSeq" id="XP_001301938.1">
    <property type="nucleotide sequence ID" value="XM_001301937.1"/>
</dbReference>